<name>A0A8S1GXP1_9PELO</name>
<dbReference type="GO" id="GO:0005634">
    <property type="term" value="C:nucleus"/>
    <property type="evidence" value="ECO:0007669"/>
    <property type="project" value="TreeGrafter"/>
</dbReference>
<dbReference type="EMBL" id="CAJGYM010000007">
    <property type="protein sequence ID" value="CAD6188085.1"/>
    <property type="molecule type" value="Genomic_DNA"/>
</dbReference>
<dbReference type="SUPFAM" id="SSF53335">
    <property type="entry name" value="S-adenosyl-L-methionine-dependent methyltransferases"/>
    <property type="match status" value="1"/>
</dbReference>
<keyword evidence="8" id="KW-1185">Reference proteome</keyword>
<feature type="binding site" evidence="6">
    <location>
        <position position="82"/>
    </location>
    <ligand>
        <name>S-adenosyl-L-methionine</name>
        <dbReference type="ChEBI" id="CHEBI:59789"/>
    </ligand>
</feature>
<dbReference type="Pfam" id="PF05971">
    <property type="entry name" value="Methyltransf_10"/>
    <property type="match status" value="1"/>
</dbReference>
<evidence type="ECO:0000313" key="8">
    <source>
        <dbReference type="Proteomes" id="UP000835052"/>
    </source>
</evidence>
<dbReference type="InterPro" id="IPR017182">
    <property type="entry name" value="METTL16/PsiM"/>
</dbReference>
<dbReference type="PANTHER" id="PTHR13393">
    <property type="entry name" value="SAM-DEPENDENT METHYLTRANSFERASE"/>
    <property type="match status" value="1"/>
</dbReference>
<dbReference type="EC" id="2.1.1.-" evidence="5"/>
<keyword evidence="2 5" id="KW-0489">Methyltransferase</keyword>
<accession>A0A8S1GXP1</accession>
<dbReference type="OrthoDB" id="514248at2759"/>
<protein>
    <recommendedName>
        <fullName evidence="5">U6 small nuclear RNA (adenine-(43)-N(6))-methyltransferase</fullName>
        <ecNumber evidence="5">2.1.1.-</ecNumber>
    </recommendedName>
</protein>
<dbReference type="AlphaFoldDB" id="A0A8S1GXP1"/>
<evidence type="ECO:0000256" key="2">
    <source>
        <dbReference type="ARBA" id="ARBA00022603"/>
    </source>
</evidence>
<dbReference type="InterPro" id="IPR029063">
    <property type="entry name" value="SAM-dependent_MTases_sf"/>
</dbReference>
<gene>
    <name evidence="7" type="ORF">CAUJ_LOCUS4004</name>
</gene>
<dbReference type="GO" id="GO:0070475">
    <property type="term" value="P:rRNA base methylation"/>
    <property type="evidence" value="ECO:0007669"/>
    <property type="project" value="TreeGrafter"/>
</dbReference>
<feature type="binding site" evidence="6">
    <location>
        <position position="184"/>
    </location>
    <ligand>
        <name>S-adenosyl-L-methionine</name>
        <dbReference type="ChEBI" id="CHEBI:59789"/>
    </ligand>
</feature>
<comment type="caution">
    <text evidence="7">The sequence shown here is derived from an EMBL/GenBank/DDBJ whole genome shotgun (WGS) entry which is preliminary data.</text>
</comment>
<dbReference type="InterPro" id="IPR010286">
    <property type="entry name" value="METTL16/RlmF"/>
</dbReference>
<dbReference type="CDD" id="cd02440">
    <property type="entry name" value="AdoMet_MTases"/>
    <property type="match status" value="1"/>
</dbReference>
<dbReference type="GO" id="GO:0008168">
    <property type="term" value="F:methyltransferase activity"/>
    <property type="evidence" value="ECO:0007669"/>
    <property type="project" value="UniProtKB-UniRule"/>
</dbReference>
<dbReference type="Proteomes" id="UP000835052">
    <property type="component" value="Unassembled WGS sequence"/>
</dbReference>
<evidence type="ECO:0000256" key="3">
    <source>
        <dbReference type="ARBA" id="ARBA00022679"/>
    </source>
</evidence>
<reference evidence="7" key="1">
    <citation type="submission" date="2020-10" db="EMBL/GenBank/DDBJ databases">
        <authorList>
            <person name="Kikuchi T."/>
        </authorList>
    </citation>
    <scope>NUCLEOTIDE SEQUENCE</scope>
    <source>
        <strain evidence="7">NKZ352</strain>
    </source>
</reference>
<evidence type="ECO:0000256" key="6">
    <source>
        <dbReference type="PIRSR" id="PIRSR037350-1"/>
    </source>
</evidence>
<dbReference type="PANTHER" id="PTHR13393:SF0">
    <property type="entry name" value="RNA N6-ADENOSINE-METHYLTRANSFERASE METTL16"/>
    <property type="match status" value="1"/>
</dbReference>
<evidence type="ECO:0000256" key="5">
    <source>
        <dbReference type="PIRNR" id="PIRNR037350"/>
    </source>
</evidence>
<keyword evidence="4 6" id="KW-0949">S-adenosyl-L-methionine</keyword>
<dbReference type="PIRSF" id="PIRSF037350">
    <property type="entry name" value="Mtase_ZK1128_prd"/>
    <property type="match status" value="1"/>
</dbReference>
<feature type="binding site" evidence="6">
    <location>
        <position position="131"/>
    </location>
    <ligand>
        <name>S-adenosyl-L-methionine</name>
        <dbReference type="ChEBI" id="CHEBI:59789"/>
    </ligand>
</feature>
<evidence type="ECO:0000256" key="1">
    <source>
        <dbReference type="ARBA" id="ARBA00005878"/>
    </source>
</evidence>
<feature type="binding site" evidence="6">
    <location>
        <position position="108"/>
    </location>
    <ligand>
        <name>S-adenosyl-L-methionine</name>
        <dbReference type="ChEBI" id="CHEBI:59789"/>
    </ligand>
</feature>
<keyword evidence="3 5" id="KW-0808">Transferase</keyword>
<comment type="similarity">
    <text evidence="1 5">Belongs to the methyltransferase superfamily. METTL16/RlmF family.</text>
</comment>
<organism evidence="7 8">
    <name type="scientific">Caenorhabditis auriculariae</name>
    <dbReference type="NCBI Taxonomy" id="2777116"/>
    <lineage>
        <taxon>Eukaryota</taxon>
        <taxon>Metazoa</taxon>
        <taxon>Ecdysozoa</taxon>
        <taxon>Nematoda</taxon>
        <taxon>Chromadorea</taxon>
        <taxon>Rhabditida</taxon>
        <taxon>Rhabditina</taxon>
        <taxon>Rhabditomorpha</taxon>
        <taxon>Rhabditoidea</taxon>
        <taxon>Rhabditidae</taxon>
        <taxon>Peloderinae</taxon>
        <taxon>Caenorhabditis</taxon>
    </lineage>
</organism>
<proteinExistence type="inferred from homology"/>
<evidence type="ECO:0000313" key="7">
    <source>
        <dbReference type="EMBL" id="CAD6188085.1"/>
    </source>
</evidence>
<evidence type="ECO:0000256" key="4">
    <source>
        <dbReference type="ARBA" id="ARBA00022691"/>
    </source>
</evidence>
<dbReference type="Gene3D" id="3.40.50.150">
    <property type="entry name" value="Vaccinia Virus protein VP39"/>
    <property type="match status" value="1"/>
</dbReference>
<sequence length="485" mass="54929">MSLNRDMHPRNPYKGKPPNFKELALEFDEFRKHCSISNAGKVYVNFHEDSAIRALARVLLKKDFGLDVFFPVGTLVPRIPQRLNYILHIEDILKVNNVNDKVSGIDIGTGASCIYALLGAKMCGWRFLATDAEESSVNSAHENVSRNGLSDKVRVAHVDADSKFLLLDVVSKFADVTFDFCMCNPPFFESMEIENRFSLDSARGEDVYTNQKQREERTTAPRSATVASRGELGIEGGEVAFVSRIIDDSIVLRDRVKIYTSMLGRKQSLTPLRRRLERLVDVKFAVSTLNQGRTQRWILTWTFVPNFSVEPTPPRLNLTCPAPSLAWISQQMRDLEASEFRETNSSVVYECRRVTWTRQRARRRARAILAEPQLKRARWLNCDNGTQVSLGTGDGKDSFTEAGSFCICRRWPSAASEKNFDVEVQAYYPVEPNSNWLQTLRFRVTLAPSDGISMEKVNFELLSGAKTHLHQLLQHLRNSLASVGV</sequence>